<protein>
    <recommendedName>
        <fullName evidence="10">Auxin-induced protein</fullName>
    </recommendedName>
</protein>
<name>A0AAE1IV17_9FABA</name>
<evidence type="ECO:0000256" key="3">
    <source>
        <dbReference type="ARBA" id="ARBA00011726"/>
    </source>
</evidence>
<dbReference type="GO" id="GO:0009734">
    <property type="term" value="P:auxin-activated signaling pathway"/>
    <property type="evidence" value="ECO:0007669"/>
    <property type="project" value="UniProtKB-UniRule"/>
</dbReference>
<dbReference type="PANTHER" id="PTHR31734">
    <property type="entry name" value="AUXIN-RESPONSIVE PROTEIN IAA17"/>
    <property type="match status" value="1"/>
</dbReference>
<evidence type="ECO:0000256" key="4">
    <source>
        <dbReference type="ARBA" id="ARBA00022491"/>
    </source>
</evidence>
<dbReference type="EMBL" id="JAWXYG010000012">
    <property type="protein sequence ID" value="KAK4257417.1"/>
    <property type="molecule type" value="Genomic_DNA"/>
</dbReference>
<evidence type="ECO:0000256" key="10">
    <source>
        <dbReference type="RuleBase" id="RU004549"/>
    </source>
</evidence>
<dbReference type="InterPro" id="IPR003311">
    <property type="entry name" value="AUX_IAA"/>
</dbReference>
<dbReference type="Pfam" id="PF02309">
    <property type="entry name" value="AUX_IAA"/>
    <property type="match status" value="2"/>
</dbReference>
<dbReference type="PANTHER" id="PTHR31734:SF38">
    <property type="entry name" value="AUXIN-RESPONSIVE PROTEIN IAA29"/>
    <property type="match status" value="1"/>
</dbReference>
<dbReference type="AlphaFoldDB" id="A0AAE1IV17"/>
<evidence type="ECO:0000313" key="13">
    <source>
        <dbReference type="Proteomes" id="UP001293593"/>
    </source>
</evidence>
<keyword evidence="13" id="KW-1185">Reference proteome</keyword>
<evidence type="ECO:0000256" key="6">
    <source>
        <dbReference type="ARBA" id="ARBA00023163"/>
    </source>
</evidence>
<gene>
    <name evidence="12" type="ORF">QN277_007010</name>
</gene>
<evidence type="ECO:0000313" key="12">
    <source>
        <dbReference type="EMBL" id="KAK4257417.1"/>
    </source>
</evidence>
<evidence type="ECO:0000256" key="8">
    <source>
        <dbReference type="ARBA" id="ARBA00023294"/>
    </source>
</evidence>
<dbReference type="GO" id="GO:0006355">
    <property type="term" value="P:regulation of DNA-templated transcription"/>
    <property type="evidence" value="ECO:0007669"/>
    <property type="project" value="InterPro"/>
</dbReference>
<sequence>MDLQLGLSLPSFRSDEDDALFTSFTLSHKKRSFNDLLHHHPKLSQLEEEVDDDDNILLPTTLPLLPLTPSLGADLDDNDLHTSSSIVTKYDGDDGGQSAAVGWPPLMSQRKKLHLDHEEEDAVAGIPHKRASGESNNALYVKVRMEGEGIGRKIDLSLHHSFLKLKQTLIAMFGKCNDHSDSYELAYQDREGDWLLAEDLPWKNFLQCAQRLKLLKRTG</sequence>
<keyword evidence="6 10" id="KW-0804">Transcription</keyword>
<keyword evidence="7 10" id="KW-0539">Nucleus</keyword>
<evidence type="ECO:0000256" key="2">
    <source>
        <dbReference type="ARBA" id="ARBA00006728"/>
    </source>
</evidence>
<dbReference type="InterPro" id="IPR033389">
    <property type="entry name" value="AUX/IAA_dom"/>
</dbReference>
<comment type="subunit">
    <text evidence="3 10">Homodimers and heterodimers.</text>
</comment>
<feature type="domain" description="PB1" evidence="11">
    <location>
        <begin position="138"/>
        <end position="219"/>
    </location>
</feature>
<organism evidence="12 13">
    <name type="scientific">Acacia crassicarpa</name>
    <name type="common">northern wattle</name>
    <dbReference type="NCBI Taxonomy" id="499986"/>
    <lineage>
        <taxon>Eukaryota</taxon>
        <taxon>Viridiplantae</taxon>
        <taxon>Streptophyta</taxon>
        <taxon>Embryophyta</taxon>
        <taxon>Tracheophyta</taxon>
        <taxon>Spermatophyta</taxon>
        <taxon>Magnoliopsida</taxon>
        <taxon>eudicotyledons</taxon>
        <taxon>Gunneridae</taxon>
        <taxon>Pentapetalae</taxon>
        <taxon>rosids</taxon>
        <taxon>fabids</taxon>
        <taxon>Fabales</taxon>
        <taxon>Fabaceae</taxon>
        <taxon>Caesalpinioideae</taxon>
        <taxon>mimosoid clade</taxon>
        <taxon>Acacieae</taxon>
        <taxon>Acacia</taxon>
    </lineage>
</organism>
<reference evidence="12" key="1">
    <citation type="submission" date="2023-10" db="EMBL/GenBank/DDBJ databases">
        <title>Chromosome-level genome of the transformable northern wattle, Acacia crassicarpa.</title>
        <authorList>
            <person name="Massaro I."/>
            <person name="Sinha N.R."/>
            <person name="Poethig S."/>
            <person name="Leichty A.R."/>
        </authorList>
    </citation>
    <scope>NUCLEOTIDE SEQUENCE</scope>
    <source>
        <strain evidence="12">Acra3RX</strain>
        <tissue evidence="12">Leaf</tissue>
    </source>
</reference>
<dbReference type="InterPro" id="IPR053793">
    <property type="entry name" value="PB1-like"/>
</dbReference>
<evidence type="ECO:0000259" key="11">
    <source>
        <dbReference type="PROSITE" id="PS51745"/>
    </source>
</evidence>
<evidence type="ECO:0000256" key="5">
    <source>
        <dbReference type="ARBA" id="ARBA00023015"/>
    </source>
</evidence>
<accession>A0AAE1IV17</accession>
<evidence type="ECO:0000256" key="9">
    <source>
        <dbReference type="ARBA" id="ARBA00025283"/>
    </source>
</evidence>
<comment type="similarity">
    <text evidence="2 10">Belongs to the Aux/IAA family.</text>
</comment>
<keyword evidence="5 10" id="KW-0805">Transcription regulation</keyword>
<dbReference type="PROSITE" id="PS51745">
    <property type="entry name" value="PB1"/>
    <property type="match status" value="1"/>
</dbReference>
<comment type="caution">
    <text evidence="12">The sequence shown here is derived from an EMBL/GenBank/DDBJ whole genome shotgun (WGS) entry which is preliminary data.</text>
</comment>
<comment type="function">
    <text evidence="9">Aux/IAA proteins are short-lived transcriptional factors that function as repressors of early auxin response genes at low auxin concentrations. Repression is thought to result from the interaction with auxin response factors (ARFs), proteins that bind to the auxin-responsive promoter element (AuxRE). Formation of heterodimers with ARF proteins may alter their ability to modulate early auxin response genes expression.</text>
</comment>
<evidence type="ECO:0000256" key="7">
    <source>
        <dbReference type="ARBA" id="ARBA00023242"/>
    </source>
</evidence>
<keyword evidence="4 10" id="KW-0678">Repressor</keyword>
<proteinExistence type="inferred from homology"/>
<dbReference type="SUPFAM" id="SSF54277">
    <property type="entry name" value="CAD &amp; PB1 domains"/>
    <property type="match status" value="1"/>
</dbReference>
<keyword evidence="8 10" id="KW-0927">Auxin signaling pathway</keyword>
<dbReference type="Proteomes" id="UP001293593">
    <property type="component" value="Unassembled WGS sequence"/>
</dbReference>
<dbReference type="Gene3D" id="3.10.20.90">
    <property type="entry name" value="Phosphatidylinositol 3-kinase Catalytic Subunit, Chain A, domain 1"/>
    <property type="match status" value="1"/>
</dbReference>
<dbReference type="GO" id="GO:0005634">
    <property type="term" value="C:nucleus"/>
    <property type="evidence" value="ECO:0007669"/>
    <property type="project" value="UniProtKB-SubCell"/>
</dbReference>
<evidence type="ECO:0000256" key="1">
    <source>
        <dbReference type="ARBA" id="ARBA00004123"/>
    </source>
</evidence>
<comment type="subcellular location">
    <subcellularLocation>
        <location evidence="1 10">Nucleus</location>
    </subcellularLocation>
</comment>